<protein>
    <submittedName>
        <fullName evidence="8">Pilus assembly protein</fullName>
    </submittedName>
</protein>
<dbReference type="Pfam" id="PF00263">
    <property type="entry name" value="Secretin"/>
    <property type="match status" value="1"/>
</dbReference>
<dbReference type="RefSeq" id="WP_063340814.1">
    <property type="nucleotide sequence ID" value="NZ_LUKJ01000002.1"/>
</dbReference>
<feature type="chain" id="PRO_5007878836" evidence="6">
    <location>
        <begin position="23"/>
        <end position="548"/>
    </location>
</feature>
<organism evidence="8 9">
    <name type="scientific">Pseudomonas fluorescens</name>
    <dbReference type="NCBI Taxonomy" id="294"/>
    <lineage>
        <taxon>Bacteria</taxon>
        <taxon>Pseudomonadati</taxon>
        <taxon>Pseudomonadota</taxon>
        <taxon>Gammaproteobacteria</taxon>
        <taxon>Pseudomonadales</taxon>
        <taxon>Pseudomonadaceae</taxon>
        <taxon>Pseudomonas</taxon>
    </lineage>
</organism>
<feature type="signal peptide" evidence="6">
    <location>
        <begin position="1"/>
        <end position="22"/>
    </location>
</feature>
<feature type="domain" description="Type II/III secretion system secretin-like" evidence="7">
    <location>
        <begin position="372"/>
        <end position="544"/>
    </location>
</feature>
<dbReference type="PANTHER" id="PTHR30332:SF24">
    <property type="entry name" value="SECRETIN GSPD-RELATED"/>
    <property type="match status" value="1"/>
</dbReference>
<comment type="caution">
    <text evidence="8">The sequence shown here is derived from an EMBL/GenBank/DDBJ whole genome shotgun (WGS) entry which is preliminary data.</text>
</comment>
<evidence type="ECO:0000313" key="9">
    <source>
        <dbReference type="Proteomes" id="UP000076489"/>
    </source>
</evidence>
<sequence length="548" mass="59016">MKKTKLALAMAMTAGLAGCASTFDWKHDVKHGELQPGHQAAMQAARGNTFSREIKSEDTAKKQLIYLTAKSKSLREILLDTLPGYVIIPRGKVNLDAPINLSANGMTVGQLFEYIEGSNDLHMEIEGNRIYVSNFETREWNLAAFAATRSVTTLVSSAQTSGAKAGNSDQGQSSNAGSEQATRTSVGFNLSEDEWVKIINGARTILDVQTSQISAPSMAPQPGMMGAAAPRRAPDGGLSFDGMPPIAAPVGVMVGDQQQPYIEGIRSVGIVTAGGSPAKMRVLDRYLRRALQESTKVINVSVEAYDVVLNDDKQKGVNWGALVKGGINGNPLNVILGNTVADATPTADPGFWNIGGTYSGDRGNANFLVKFLEKFGRVELRDQPNLTVRNGVPAQIYAGQELTYIVDVEQSRDQNGNVTVTPRLGRLKIGVTLSVTVRVLDDDKLLVDITPVLSNLNAPDTISLGTFSFQTPRVALKEFSTQLVTTSGQSVHLGGLISERMSKAMETLPWDNLVTKYVFNPLTQNINNSLERRELVLVVTPTLIEGAN</sequence>
<comment type="subcellular location">
    <subcellularLocation>
        <location evidence="1">Membrane</location>
    </subcellularLocation>
</comment>
<dbReference type="PROSITE" id="PS51257">
    <property type="entry name" value="PROKAR_LIPOPROTEIN"/>
    <property type="match status" value="1"/>
</dbReference>
<gene>
    <name evidence="8" type="ORF">A1D17_04290</name>
</gene>
<evidence type="ECO:0000259" key="7">
    <source>
        <dbReference type="Pfam" id="PF00263"/>
    </source>
</evidence>
<reference evidence="8 9" key="2">
    <citation type="journal article" date="2018" name="Nature">
        <title>Mutant phenotypes for thousands of bacterial genes of unknown function.</title>
        <authorList>
            <person name="Price M.N."/>
            <person name="Wetmore K.M."/>
            <person name="Waters R.J."/>
            <person name="Callaghan M."/>
            <person name="Ray J."/>
            <person name="Liu H."/>
            <person name="Kuehl J.V."/>
            <person name="Melnyk R.A."/>
            <person name="Lamson J.S."/>
            <person name="Suh Y."/>
            <person name="Carlson H.K."/>
            <person name="Esquivel Z."/>
            <person name="Sadeeshkumar H."/>
            <person name="Chakraborty R."/>
            <person name="Zane G.M."/>
            <person name="Rubin B.E."/>
            <person name="Wall J.D."/>
            <person name="Visel A."/>
            <person name="Bristow J."/>
            <person name="Blow M.J."/>
            <person name="Arkin A.P."/>
            <person name="Deutschbauer A.M."/>
        </authorList>
    </citation>
    <scope>NUCLEOTIDE SEQUENCE [LARGE SCALE GENOMIC DNA]</scope>
    <source>
        <strain evidence="8 9">FW300-N1B4</strain>
    </source>
</reference>
<accession>A0A166QRZ5</accession>
<dbReference type="GO" id="GO:0016020">
    <property type="term" value="C:membrane"/>
    <property type="evidence" value="ECO:0007669"/>
    <property type="project" value="UniProtKB-SubCell"/>
</dbReference>
<keyword evidence="2 6" id="KW-0732">Signal</keyword>
<evidence type="ECO:0000256" key="1">
    <source>
        <dbReference type="ARBA" id="ARBA00004370"/>
    </source>
</evidence>
<dbReference type="GO" id="GO:0009306">
    <property type="term" value="P:protein secretion"/>
    <property type="evidence" value="ECO:0007669"/>
    <property type="project" value="InterPro"/>
</dbReference>
<comment type="similarity">
    <text evidence="4">Belongs to the bacterial secretin family.</text>
</comment>
<dbReference type="PANTHER" id="PTHR30332">
    <property type="entry name" value="PROBABLE GENERAL SECRETION PATHWAY PROTEIN D"/>
    <property type="match status" value="1"/>
</dbReference>
<evidence type="ECO:0000256" key="6">
    <source>
        <dbReference type="SAM" id="SignalP"/>
    </source>
</evidence>
<evidence type="ECO:0000256" key="2">
    <source>
        <dbReference type="ARBA" id="ARBA00022729"/>
    </source>
</evidence>
<dbReference type="Proteomes" id="UP000076489">
    <property type="component" value="Unassembled WGS sequence"/>
</dbReference>
<dbReference type="AlphaFoldDB" id="A0A166QRZ5"/>
<dbReference type="InterPro" id="IPR050810">
    <property type="entry name" value="Bact_Secretion_Sys_Channel"/>
</dbReference>
<keyword evidence="3" id="KW-0472">Membrane</keyword>
<proteinExistence type="inferred from homology"/>
<name>A0A166QRZ5_PSEFL</name>
<evidence type="ECO:0000256" key="3">
    <source>
        <dbReference type="ARBA" id="ARBA00023136"/>
    </source>
</evidence>
<dbReference type="EMBL" id="LUKJ01000002">
    <property type="protein sequence ID" value="KZN20770.1"/>
    <property type="molecule type" value="Genomic_DNA"/>
</dbReference>
<dbReference type="InterPro" id="IPR004846">
    <property type="entry name" value="T2SS/T3SS_dom"/>
</dbReference>
<evidence type="ECO:0000256" key="5">
    <source>
        <dbReference type="SAM" id="MobiDB-lite"/>
    </source>
</evidence>
<evidence type="ECO:0000313" key="8">
    <source>
        <dbReference type="EMBL" id="KZN20770.1"/>
    </source>
</evidence>
<evidence type="ECO:0000256" key="4">
    <source>
        <dbReference type="RuleBase" id="RU004003"/>
    </source>
</evidence>
<feature type="region of interest" description="Disordered" evidence="5">
    <location>
        <begin position="161"/>
        <end position="185"/>
    </location>
</feature>
<dbReference type="OrthoDB" id="6994981at2"/>
<reference evidence="9" key="1">
    <citation type="submission" date="2016-03" db="EMBL/GenBank/DDBJ databases">
        <authorList>
            <person name="Ray J."/>
            <person name="Price M."/>
            <person name="Deutschbauer A."/>
        </authorList>
    </citation>
    <scope>NUCLEOTIDE SEQUENCE [LARGE SCALE GENOMIC DNA]</scope>
    <source>
        <strain evidence="9">FW300-N1B4</strain>
    </source>
</reference>